<keyword evidence="7 18" id="KW-0028">Amino-acid biosynthesis</keyword>
<feature type="modified residue" description="N6-(pyridoxal phosphate)lysine" evidence="15">
    <location>
        <position position="203"/>
    </location>
</feature>
<keyword evidence="10" id="KW-0809">Transit peptide</keyword>
<dbReference type="GO" id="GO:0052654">
    <property type="term" value="F:L-leucine-2-oxoglutarate transaminase activity"/>
    <property type="evidence" value="ECO:0007669"/>
    <property type="project" value="RHEA"/>
</dbReference>
<dbReference type="FunFam" id="3.20.10.10:FF:000003">
    <property type="entry name" value="Branched-chain-amino-acid aminotransferase"/>
    <property type="match status" value="1"/>
</dbReference>
<dbReference type="Gene3D" id="3.20.10.10">
    <property type="entry name" value="D-amino Acid Aminotransferase, subunit A, domain 2"/>
    <property type="match status" value="1"/>
</dbReference>
<evidence type="ECO:0000256" key="13">
    <source>
        <dbReference type="ARBA" id="ARBA00048798"/>
    </source>
</evidence>
<evidence type="ECO:0000256" key="3">
    <source>
        <dbReference type="ARBA" id="ARBA00004931"/>
    </source>
</evidence>
<evidence type="ECO:0000256" key="10">
    <source>
        <dbReference type="ARBA" id="ARBA00022946"/>
    </source>
</evidence>
<dbReference type="InterPro" id="IPR005786">
    <property type="entry name" value="B_amino_transII"/>
</dbReference>
<comment type="catalytic activity">
    <reaction evidence="12 18">
        <text>L-valine + 2-oxoglutarate = 3-methyl-2-oxobutanoate + L-glutamate</text>
        <dbReference type="Rhea" id="RHEA:24813"/>
        <dbReference type="ChEBI" id="CHEBI:11851"/>
        <dbReference type="ChEBI" id="CHEBI:16810"/>
        <dbReference type="ChEBI" id="CHEBI:29985"/>
        <dbReference type="ChEBI" id="CHEBI:57762"/>
        <dbReference type="EC" id="2.6.1.42"/>
    </reaction>
</comment>
<evidence type="ECO:0000256" key="16">
    <source>
        <dbReference type="RuleBase" id="RU004106"/>
    </source>
</evidence>
<keyword evidence="8 18" id="KW-0808">Transferase</keyword>
<dbReference type="GO" id="GO:0052656">
    <property type="term" value="F:L-isoleucine-2-oxoglutarate transaminase activity"/>
    <property type="evidence" value="ECO:0007669"/>
    <property type="project" value="RHEA"/>
</dbReference>
<evidence type="ECO:0000256" key="8">
    <source>
        <dbReference type="ARBA" id="ARBA00022679"/>
    </source>
</evidence>
<keyword evidence="20" id="KW-1185">Reference proteome</keyword>
<evidence type="ECO:0000313" key="20">
    <source>
        <dbReference type="Proteomes" id="UP000237000"/>
    </source>
</evidence>
<dbReference type="NCBIfam" id="TIGR01123">
    <property type="entry name" value="ilvE_II"/>
    <property type="match status" value="1"/>
</dbReference>
<dbReference type="InterPro" id="IPR036038">
    <property type="entry name" value="Aminotransferase-like"/>
</dbReference>
<evidence type="ECO:0000256" key="9">
    <source>
        <dbReference type="ARBA" id="ARBA00022898"/>
    </source>
</evidence>
<dbReference type="EMBL" id="JXTC01000049">
    <property type="protein sequence ID" value="PON94758.1"/>
    <property type="molecule type" value="Genomic_DNA"/>
</dbReference>
<dbReference type="Gene3D" id="3.30.470.10">
    <property type="match status" value="1"/>
</dbReference>
<dbReference type="STRING" id="63057.A0A2P5FAE0"/>
<organism evidence="19 20">
    <name type="scientific">Trema orientale</name>
    <name type="common">Charcoal tree</name>
    <name type="synonym">Celtis orientalis</name>
    <dbReference type="NCBI Taxonomy" id="63057"/>
    <lineage>
        <taxon>Eukaryota</taxon>
        <taxon>Viridiplantae</taxon>
        <taxon>Streptophyta</taxon>
        <taxon>Embryophyta</taxon>
        <taxon>Tracheophyta</taxon>
        <taxon>Spermatophyta</taxon>
        <taxon>Magnoliopsida</taxon>
        <taxon>eudicotyledons</taxon>
        <taxon>Gunneridae</taxon>
        <taxon>Pentapetalae</taxon>
        <taxon>rosids</taxon>
        <taxon>fabids</taxon>
        <taxon>Rosales</taxon>
        <taxon>Cannabaceae</taxon>
        <taxon>Trema</taxon>
    </lineage>
</organism>
<dbReference type="PROSITE" id="PS00770">
    <property type="entry name" value="AA_TRANSFER_CLASS_4"/>
    <property type="match status" value="1"/>
</dbReference>
<dbReference type="PANTHER" id="PTHR42825">
    <property type="entry name" value="AMINO ACID AMINOTRANSFERASE"/>
    <property type="match status" value="1"/>
</dbReference>
<proteinExistence type="inferred from homology"/>
<evidence type="ECO:0000256" key="18">
    <source>
        <dbReference type="RuleBase" id="RU004517"/>
    </source>
</evidence>
<dbReference type="GO" id="GO:0052655">
    <property type="term" value="F:L-valine-2-oxoglutarate transaminase activity"/>
    <property type="evidence" value="ECO:0007669"/>
    <property type="project" value="RHEA"/>
</dbReference>
<comment type="pathway">
    <text evidence="4">Amino-acid biosynthesis; L-leucine biosynthesis; L-leucine from 3-methyl-2-oxobutanoate: step 4/4.</text>
</comment>
<comment type="catalytic activity">
    <reaction evidence="14 18">
        <text>L-leucine + 2-oxoglutarate = 4-methyl-2-oxopentanoate + L-glutamate</text>
        <dbReference type="Rhea" id="RHEA:18321"/>
        <dbReference type="ChEBI" id="CHEBI:16810"/>
        <dbReference type="ChEBI" id="CHEBI:17865"/>
        <dbReference type="ChEBI" id="CHEBI:29985"/>
        <dbReference type="ChEBI" id="CHEBI:57427"/>
        <dbReference type="EC" id="2.6.1.42"/>
    </reaction>
</comment>
<protein>
    <recommendedName>
        <fullName evidence="18">Branched-chain-amino-acid aminotransferase</fullName>
        <ecNumber evidence="18">2.6.1.42</ecNumber>
    </recommendedName>
</protein>
<sequence>MAPPNLQTSSGPINTADSNEEYARVNWDELGFGVIPTDFMYVMKCSKEGDFLHGNLTPYGNIELSPSAGVLNYGQGLFEGLKAYRREDGGIQLFRVDQNALRMKMGAERLCMPSPSVDQFIHAVKQTVLANKRWVPPPGKGALYLRPMLLGTGAVLGLAPAPEYTFLIFAAPVGNYHKDQAALNLYVEDKLHRAIPGGTGGVKSITNYSPVFLPQSHAKAKGFSDVLFLDSVNGKYVEEITACNIFIVKDNVLSTPAIQGTILPGITRNSVIELATSFGYQVEERLIPVEDLLEADEAFCTGTAVIVNPIGSISYQGKRVEYRRGKGALAQKLYEAVVGIQTGLVEDNKGWTLQLN</sequence>
<dbReference type="InterPro" id="IPR033939">
    <property type="entry name" value="BCAT_family"/>
</dbReference>
<comment type="pathway">
    <text evidence="2">Amino-acid biosynthesis; L-isoleucine biosynthesis; L-isoleucine from 2-oxobutanoate: step 4/4.</text>
</comment>
<dbReference type="GO" id="GO:0008652">
    <property type="term" value="P:amino acid biosynthetic process"/>
    <property type="evidence" value="ECO:0007669"/>
    <property type="project" value="UniProtKB-KW"/>
</dbReference>
<dbReference type="AlphaFoldDB" id="A0A2P5FAE0"/>
<keyword evidence="11 18" id="KW-0100">Branched-chain amino acid biosynthesis</keyword>
<comment type="catalytic activity">
    <reaction evidence="13 18">
        <text>L-isoleucine + 2-oxoglutarate = (S)-3-methyl-2-oxopentanoate + L-glutamate</text>
        <dbReference type="Rhea" id="RHEA:24801"/>
        <dbReference type="ChEBI" id="CHEBI:16810"/>
        <dbReference type="ChEBI" id="CHEBI:29985"/>
        <dbReference type="ChEBI" id="CHEBI:35146"/>
        <dbReference type="ChEBI" id="CHEBI:58045"/>
        <dbReference type="EC" id="2.6.1.42"/>
    </reaction>
</comment>
<evidence type="ECO:0000256" key="14">
    <source>
        <dbReference type="ARBA" id="ARBA00049229"/>
    </source>
</evidence>
<dbReference type="GO" id="GO:0009082">
    <property type="term" value="P:branched-chain amino acid biosynthetic process"/>
    <property type="evidence" value="ECO:0007669"/>
    <property type="project" value="UniProtKB-KW"/>
</dbReference>
<dbReference type="NCBIfam" id="NF009897">
    <property type="entry name" value="PRK13357.1"/>
    <property type="match status" value="1"/>
</dbReference>
<dbReference type="GO" id="GO:0005737">
    <property type="term" value="C:cytoplasm"/>
    <property type="evidence" value="ECO:0007669"/>
    <property type="project" value="UniProtKB-ARBA"/>
</dbReference>
<dbReference type="PANTHER" id="PTHR42825:SF28">
    <property type="entry name" value="BRANCHED-CHAIN-AMINO-ACID AMINOTRANSFERASE 7-RELATED"/>
    <property type="match status" value="1"/>
</dbReference>
<name>A0A2P5FAE0_TREOI</name>
<dbReference type="SUPFAM" id="SSF56752">
    <property type="entry name" value="D-aminoacid aminotransferase-like PLP-dependent enzymes"/>
    <property type="match status" value="1"/>
</dbReference>
<evidence type="ECO:0000256" key="15">
    <source>
        <dbReference type="PIRSR" id="PIRSR006468-1"/>
    </source>
</evidence>
<dbReference type="PIRSF" id="PIRSF006468">
    <property type="entry name" value="BCAT1"/>
    <property type="match status" value="1"/>
</dbReference>
<comment type="caution">
    <text evidence="19">The sequence shown here is derived from an EMBL/GenBank/DDBJ whole genome shotgun (WGS) entry which is preliminary data.</text>
</comment>
<dbReference type="InterPro" id="IPR043131">
    <property type="entry name" value="BCAT-like_N"/>
</dbReference>
<comment type="cofactor">
    <cofactor evidence="1 17">
        <name>pyridoxal 5'-phosphate</name>
        <dbReference type="ChEBI" id="CHEBI:597326"/>
    </cofactor>
</comment>
<reference evidence="20" key="1">
    <citation type="submission" date="2016-06" db="EMBL/GenBank/DDBJ databases">
        <title>Parallel loss of symbiosis genes in relatives of nitrogen-fixing non-legume Parasponia.</title>
        <authorList>
            <person name="Van Velzen R."/>
            <person name="Holmer R."/>
            <person name="Bu F."/>
            <person name="Rutten L."/>
            <person name="Van Zeijl A."/>
            <person name="Liu W."/>
            <person name="Santuari L."/>
            <person name="Cao Q."/>
            <person name="Sharma T."/>
            <person name="Shen D."/>
            <person name="Roswanjaya Y."/>
            <person name="Wardhani T."/>
            <person name="Kalhor M.S."/>
            <person name="Jansen J."/>
            <person name="Van den Hoogen J."/>
            <person name="Gungor B."/>
            <person name="Hartog M."/>
            <person name="Hontelez J."/>
            <person name="Verver J."/>
            <person name="Yang W.-C."/>
            <person name="Schijlen E."/>
            <person name="Repin R."/>
            <person name="Schilthuizen M."/>
            <person name="Schranz E."/>
            <person name="Heidstra R."/>
            <person name="Miyata K."/>
            <person name="Fedorova E."/>
            <person name="Kohlen W."/>
            <person name="Bisseling T."/>
            <person name="Smit S."/>
            <person name="Geurts R."/>
        </authorList>
    </citation>
    <scope>NUCLEOTIDE SEQUENCE [LARGE SCALE GENOMIC DNA]</scope>
    <source>
        <strain evidence="20">cv. RG33-2</strain>
    </source>
</reference>
<keyword evidence="9 17" id="KW-0663">Pyridoxal phosphate</keyword>
<evidence type="ECO:0000256" key="11">
    <source>
        <dbReference type="ARBA" id="ARBA00023304"/>
    </source>
</evidence>
<evidence type="ECO:0000256" key="4">
    <source>
        <dbReference type="ARBA" id="ARBA00005072"/>
    </source>
</evidence>
<evidence type="ECO:0000313" key="19">
    <source>
        <dbReference type="EMBL" id="PON94758.1"/>
    </source>
</evidence>
<gene>
    <name evidence="19" type="ORF">TorRG33x02_095410</name>
</gene>
<dbReference type="OrthoDB" id="409992at2759"/>
<dbReference type="InterPro" id="IPR043132">
    <property type="entry name" value="BCAT-like_C"/>
</dbReference>
<comment type="pathway">
    <text evidence="3">Amino-acid biosynthesis; L-valine biosynthesis; L-valine from pyruvate: step 4/4.</text>
</comment>
<evidence type="ECO:0000256" key="12">
    <source>
        <dbReference type="ARBA" id="ARBA00048212"/>
    </source>
</evidence>
<dbReference type="Pfam" id="PF01063">
    <property type="entry name" value="Aminotran_4"/>
    <property type="match status" value="1"/>
</dbReference>
<evidence type="ECO:0000256" key="1">
    <source>
        <dbReference type="ARBA" id="ARBA00001933"/>
    </source>
</evidence>
<evidence type="ECO:0000256" key="2">
    <source>
        <dbReference type="ARBA" id="ARBA00004824"/>
    </source>
</evidence>
<evidence type="ECO:0000256" key="6">
    <source>
        <dbReference type="ARBA" id="ARBA00022576"/>
    </source>
</evidence>
<evidence type="ECO:0000256" key="17">
    <source>
        <dbReference type="RuleBase" id="RU004516"/>
    </source>
</evidence>
<dbReference type="InParanoid" id="A0A2P5FAE0"/>
<evidence type="ECO:0000256" key="5">
    <source>
        <dbReference type="ARBA" id="ARBA00009320"/>
    </source>
</evidence>
<comment type="similarity">
    <text evidence="5 16">Belongs to the class-IV pyridoxal-phosphate-dependent aminotransferase family.</text>
</comment>
<dbReference type="CDD" id="cd01557">
    <property type="entry name" value="BCAT_beta_family"/>
    <property type="match status" value="1"/>
</dbReference>
<accession>A0A2P5FAE0</accession>
<dbReference type="FunFam" id="3.30.470.10:FF:000003">
    <property type="entry name" value="Branched-chain-amino-acid aminotransferase"/>
    <property type="match status" value="1"/>
</dbReference>
<dbReference type="InterPro" id="IPR018300">
    <property type="entry name" value="Aminotrans_IV_CS"/>
</dbReference>
<dbReference type="EC" id="2.6.1.42" evidence="18"/>
<dbReference type="Proteomes" id="UP000237000">
    <property type="component" value="Unassembled WGS sequence"/>
</dbReference>
<keyword evidence="6 18" id="KW-0032">Aminotransferase</keyword>
<evidence type="ECO:0000256" key="7">
    <source>
        <dbReference type="ARBA" id="ARBA00022605"/>
    </source>
</evidence>
<dbReference type="InterPro" id="IPR001544">
    <property type="entry name" value="Aminotrans_IV"/>
</dbReference>